<dbReference type="AlphaFoldDB" id="A0AAD3CRH8"/>
<evidence type="ECO:0000313" key="3">
    <source>
        <dbReference type="Proteomes" id="UP001054902"/>
    </source>
</evidence>
<gene>
    <name evidence="2" type="ORF">CTEN210_07323</name>
</gene>
<evidence type="ECO:0000313" key="2">
    <source>
        <dbReference type="EMBL" id="GFH50847.1"/>
    </source>
</evidence>
<dbReference type="EMBL" id="BLLK01000042">
    <property type="protein sequence ID" value="GFH50847.1"/>
    <property type="molecule type" value="Genomic_DNA"/>
</dbReference>
<organism evidence="2 3">
    <name type="scientific">Chaetoceros tenuissimus</name>
    <dbReference type="NCBI Taxonomy" id="426638"/>
    <lineage>
        <taxon>Eukaryota</taxon>
        <taxon>Sar</taxon>
        <taxon>Stramenopiles</taxon>
        <taxon>Ochrophyta</taxon>
        <taxon>Bacillariophyta</taxon>
        <taxon>Coscinodiscophyceae</taxon>
        <taxon>Chaetocerotophycidae</taxon>
        <taxon>Chaetocerotales</taxon>
        <taxon>Chaetocerotaceae</taxon>
        <taxon>Chaetoceros</taxon>
    </lineage>
</organism>
<feature type="compositionally biased region" description="Basic and acidic residues" evidence="1">
    <location>
        <begin position="154"/>
        <end position="163"/>
    </location>
</feature>
<proteinExistence type="predicted"/>
<reference evidence="2 3" key="1">
    <citation type="journal article" date="2021" name="Sci. Rep.">
        <title>The genome of the diatom Chaetoceros tenuissimus carries an ancient integrated fragment of an extant virus.</title>
        <authorList>
            <person name="Hongo Y."/>
            <person name="Kimura K."/>
            <person name="Takaki Y."/>
            <person name="Yoshida Y."/>
            <person name="Baba S."/>
            <person name="Kobayashi G."/>
            <person name="Nagasaki K."/>
            <person name="Hano T."/>
            <person name="Tomaru Y."/>
        </authorList>
    </citation>
    <scope>NUCLEOTIDE SEQUENCE [LARGE SCALE GENOMIC DNA]</scope>
    <source>
        <strain evidence="2 3">NIES-3715</strain>
    </source>
</reference>
<feature type="compositionally biased region" description="Basic and acidic residues" evidence="1">
    <location>
        <begin position="99"/>
        <end position="108"/>
    </location>
</feature>
<feature type="region of interest" description="Disordered" evidence="1">
    <location>
        <begin position="1"/>
        <end position="34"/>
    </location>
</feature>
<keyword evidence="3" id="KW-1185">Reference proteome</keyword>
<feature type="compositionally biased region" description="Acidic residues" evidence="1">
    <location>
        <begin position="55"/>
        <end position="64"/>
    </location>
</feature>
<feature type="compositionally biased region" description="Low complexity" evidence="1">
    <location>
        <begin position="65"/>
        <end position="96"/>
    </location>
</feature>
<evidence type="ECO:0000256" key="1">
    <source>
        <dbReference type="SAM" id="MobiDB-lite"/>
    </source>
</evidence>
<sequence>MSGQGSGTRRGSSLFAASANTDSGDVSGPYGRPAYLYGKHDGDLLVDFPEKADSDMDNEMDMDDSYAYSGGSSSGNSKYSSQYTSTKSSSSNSNNNKARRGEAARMEELADSQSLPGGKDHRPLVGGFAAAAYEAAKAHHYSSRKEPGSTSGIPRDRPPPPSI</sequence>
<feature type="region of interest" description="Disordered" evidence="1">
    <location>
        <begin position="46"/>
        <end position="163"/>
    </location>
</feature>
<comment type="caution">
    <text evidence="2">The sequence shown here is derived from an EMBL/GenBank/DDBJ whole genome shotgun (WGS) entry which is preliminary data.</text>
</comment>
<dbReference type="Proteomes" id="UP001054902">
    <property type="component" value="Unassembled WGS sequence"/>
</dbReference>
<protein>
    <submittedName>
        <fullName evidence="2">Uncharacterized protein</fullName>
    </submittedName>
</protein>
<accession>A0AAD3CRH8</accession>
<name>A0AAD3CRH8_9STRA</name>